<evidence type="ECO:0000256" key="17">
    <source>
        <dbReference type="ARBA" id="ARBA00048623"/>
    </source>
</evidence>
<comment type="similarity">
    <text evidence="4 19">Belongs to the CobS family.</text>
</comment>
<dbReference type="AlphaFoldDB" id="A0A942T4D6"/>
<keyword evidence="22" id="KW-1185">Reference proteome</keyword>
<feature type="transmembrane region" description="Helical" evidence="19">
    <location>
        <begin position="110"/>
        <end position="130"/>
    </location>
</feature>
<accession>A0A942T4D6</accession>
<dbReference type="Pfam" id="PF02654">
    <property type="entry name" value="CobS"/>
    <property type="match status" value="1"/>
</dbReference>
<organism evidence="20">
    <name type="scientific">Neobacillus citreus</name>
    <dbReference type="NCBI Taxonomy" id="2833578"/>
    <lineage>
        <taxon>Bacteria</taxon>
        <taxon>Bacillati</taxon>
        <taxon>Bacillota</taxon>
        <taxon>Bacilli</taxon>
        <taxon>Bacillales</taxon>
        <taxon>Bacillaceae</taxon>
        <taxon>Neobacillus</taxon>
    </lineage>
</organism>
<feature type="transmembrane region" description="Helical" evidence="19">
    <location>
        <begin position="37"/>
        <end position="56"/>
    </location>
</feature>
<dbReference type="PANTHER" id="PTHR34148:SF1">
    <property type="entry name" value="ADENOSYLCOBINAMIDE-GDP RIBAZOLETRANSFERASE"/>
    <property type="match status" value="1"/>
</dbReference>
<keyword evidence="13 19" id="KW-0472">Membrane</keyword>
<keyword evidence="9 19" id="KW-0808">Transferase</keyword>
<comment type="function">
    <text evidence="14 19">Joins adenosylcobinamide-GDP and alpha-ribazole to generate adenosylcobalamin (Ado-cobalamin). Also synthesizes adenosylcobalamin 5'-phosphate from adenosylcobinamide-GDP and alpha-ribazole 5'-phosphate.</text>
</comment>
<feature type="transmembrane region" description="Helical" evidence="19">
    <location>
        <begin position="182"/>
        <end position="215"/>
    </location>
</feature>
<evidence type="ECO:0000256" key="13">
    <source>
        <dbReference type="ARBA" id="ARBA00023136"/>
    </source>
</evidence>
<evidence type="ECO:0000256" key="12">
    <source>
        <dbReference type="ARBA" id="ARBA00022989"/>
    </source>
</evidence>
<feature type="transmembrane region" description="Helical" evidence="19">
    <location>
        <begin position="227"/>
        <end position="247"/>
    </location>
</feature>
<evidence type="ECO:0000256" key="11">
    <source>
        <dbReference type="ARBA" id="ARBA00022842"/>
    </source>
</evidence>
<evidence type="ECO:0000256" key="6">
    <source>
        <dbReference type="ARBA" id="ARBA00015850"/>
    </source>
</evidence>
<evidence type="ECO:0000313" key="22">
    <source>
        <dbReference type="Proteomes" id="UP000677265"/>
    </source>
</evidence>
<dbReference type="NCBIfam" id="TIGR00317">
    <property type="entry name" value="cobS"/>
    <property type="match status" value="1"/>
</dbReference>
<dbReference type="Proteomes" id="UP000677265">
    <property type="component" value="Unassembled WGS sequence"/>
</dbReference>
<name>A0A942T4D6_9BACI</name>
<evidence type="ECO:0000256" key="4">
    <source>
        <dbReference type="ARBA" id="ARBA00010561"/>
    </source>
</evidence>
<evidence type="ECO:0000313" key="21">
    <source>
        <dbReference type="EMBL" id="MCH6264449.1"/>
    </source>
</evidence>
<reference evidence="20" key="1">
    <citation type="submission" date="2021-05" db="EMBL/GenBank/DDBJ databases">
        <title>Novel Bacillus species.</title>
        <authorList>
            <person name="Liu G."/>
        </authorList>
    </citation>
    <scope>NUCLEOTIDE SEQUENCE</scope>
    <source>
        <strain evidence="20 22">FJAT-50051</strain>
    </source>
</reference>
<dbReference type="GO" id="GO:0008818">
    <property type="term" value="F:cobalamin 5'-phosphate synthase activity"/>
    <property type="evidence" value="ECO:0007669"/>
    <property type="project" value="UniProtKB-UniRule"/>
</dbReference>
<feature type="transmembrane region" description="Helical" evidence="19">
    <location>
        <begin position="63"/>
        <end position="82"/>
    </location>
</feature>
<evidence type="ECO:0000256" key="9">
    <source>
        <dbReference type="ARBA" id="ARBA00022679"/>
    </source>
</evidence>
<dbReference type="RefSeq" id="WP_213145871.1">
    <property type="nucleotide sequence ID" value="NZ_JAGYPE020000003.1"/>
</dbReference>
<proteinExistence type="inferred from homology"/>
<comment type="pathway">
    <text evidence="3 19">Cofactor biosynthesis; adenosylcobalamin biosynthesis; adenosylcobalamin from cob(II)yrinate a,c-diamide: step 7/7.</text>
</comment>
<evidence type="ECO:0000256" key="18">
    <source>
        <dbReference type="ARBA" id="ARBA00049504"/>
    </source>
</evidence>
<dbReference type="GO" id="GO:0009236">
    <property type="term" value="P:cobalamin biosynthetic process"/>
    <property type="evidence" value="ECO:0007669"/>
    <property type="project" value="UniProtKB-UniRule"/>
</dbReference>
<dbReference type="PANTHER" id="PTHR34148">
    <property type="entry name" value="ADENOSYLCOBINAMIDE-GDP RIBAZOLETRANSFERASE"/>
    <property type="match status" value="1"/>
</dbReference>
<keyword evidence="8 19" id="KW-0169">Cobalamin biosynthesis</keyword>
<evidence type="ECO:0000256" key="7">
    <source>
        <dbReference type="ARBA" id="ARBA00022475"/>
    </source>
</evidence>
<evidence type="ECO:0000256" key="19">
    <source>
        <dbReference type="HAMAP-Rule" id="MF_00719"/>
    </source>
</evidence>
<comment type="caution">
    <text evidence="20">The sequence shown here is derived from an EMBL/GenBank/DDBJ whole genome shotgun (WGS) entry which is preliminary data.</text>
</comment>
<dbReference type="EC" id="2.7.8.26" evidence="5 19"/>
<evidence type="ECO:0000256" key="2">
    <source>
        <dbReference type="ARBA" id="ARBA00004651"/>
    </source>
</evidence>
<evidence type="ECO:0000256" key="8">
    <source>
        <dbReference type="ARBA" id="ARBA00022573"/>
    </source>
</evidence>
<comment type="cofactor">
    <cofactor evidence="1 19">
        <name>Mg(2+)</name>
        <dbReference type="ChEBI" id="CHEBI:18420"/>
    </cofactor>
</comment>
<evidence type="ECO:0000256" key="16">
    <source>
        <dbReference type="ARBA" id="ARBA00032853"/>
    </source>
</evidence>
<comment type="catalytic activity">
    <reaction evidence="18 19">
        <text>alpha-ribazole 5'-phosphate + adenosylcob(III)inamide-GDP = adenosylcob(III)alamin 5'-phosphate + GMP + H(+)</text>
        <dbReference type="Rhea" id="RHEA:23560"/>
        <dbReference type="ChEBI" id="CHEBI:15378"/>
        <dbReference type="ChEBI" id="CHEBI:57918"/>
        <dbReference type="ChEBI" id="CHEBI:58115"/>
        <dbReference type="ChEBI" id="CHEBI:60487"/>
        <dbReference type="ChEBI" id="CHEBI:60493"/>
        <dbReference type="EC" id="2.7.8.26"/>
    </reaction>
</comment>
<gene>
    <name evidence="19 20" type="primary">cobS</name>
    <name evidence="21" type="ORF">KHB02_002755</name>
    <name evidence="20" type="ORF">KHB02_32285</name>
</gene>
<evidence type="ECO:0000256" key="1">
    <source>
        <dbReference type="ARBA" id="ARBA00001946"/>
    </source>
</evidence>
<dbReference type="GO" id="GO:0051073">
    <property type="term" value="F:adenosylcobinamide-GDP ribazoletransferase activity"/>
    <property type="evidence" value="ECO:0007669"/>
    <property type="project" value="UniProtKB-UniRule"/>
</dbReference>
<comment type="catalytic activity">
    <reaction evidence="17 19">
        <text>alpha-ribazole + adenosylcob(III)inamide-GDP = adenosylcob(III)alamin + GMP + H(+)</text>
        <dbReference type="Rhea" id="RHEA:16049"/>
        <dbReference type="ChEBI" id="CHEBI:10329"/>
        <dbReference type="ChEBI" id="CHEBI:15378"/>
        <dbReference type="ChEBI" id="CHEBI:18408"/>
        <dbReference type="ChEBI" id="CHEBI:58115"/>
        <dbReference type="ChEBI" id="CHEBI:60487"/>
        <dbReference type="EC" id="2.7.8.26"/>
    </reaction>
</comment>
<keyword evidence="10 19" id="KW-0812">Transmembrane</keyword>
<evidence type="ECO:0000313" key="20">
    <source>
        <dbReference type="EMBL" id="MBS4186074.1"/>
    </source>
</evidence>
<sequence length="252" mass="28603">MKQMFFGFILAVQFLSRIPLSIECPWTKQTSRWALRSYPLVGAVLGSIITIILCMFQSYLPIPIMTLLIVSLWVYLTGGLHLDGWMDVADAVGSNAPLERKWEIMKDPHVGSFGIISLLFLLAWKILLIYSLIESGFFLYSFLFIMAFSRLGAAVLMVFLPTAKQHGLAWEWKKNVNRLDCLYAAIPVCVLLFFFRDFLYLLPAYIVFIGLFGAWIKHTFKGTNGDLLGTAIEGGELWGLVITWMYISFVMG</sequence>
<keyword evidence="7 19" id="KW-1003">Cell membrane</keyword>
<dbReference type="InterPro" id="IPR003805">
    <property type="entry name" value="CobS"/>
</dbReference>
<evidence type="ECO:0000256" key="14">
    <source>
        <dbReference type="ARBA" id="ARBA00025228"/>
    </source>
</evidence>
<protein>
    <recommendedName>
        <fullName evidence="6 19">Adenosylcobinamide-GDP ribazoletransferase</fullName>
        <ecNumber evidence="5 19">2.7.8.26</ecNumber>
    </recommendedName>
    <alternativeName>
        <fullName evidence="16 19">Cobalamin synthase</fullName>
    </alternativeName>
    <alternativeName>
        <fullName evidence="15 19">Cobalamin-5'-phosphate synthase</fullName>
    </alternativeName>
</protein>
<evidence type="ECO:0000256" key="3">
    <source>
        <dbReference type="ARBA" id="ARBA00004663"/>
    </source>
</evidence>
<dbReference type="EMBL" id="JAGYPE010000006">
    <property type="protein sequence ID" value="MBS4186074.1"/>
    <property type="molecule type" value="Genomic_DNA"/>
</dbReference>
<feature type="transmembrane region" description="Helical" evidence="19">
    <location>
        <begin position="137"/>
        <end position="162"/>
    </location>
</feature>
<evidence type="ECO:0000256" key="10">
    <source>
        <dbReference type="ARBA" id="ARBA00022692"/>
    </source>
</evidence>
<evidence type="ECO:0000256" key="5">
    <source>
        <dbReference type="ARBA" id="ARBA00013200"/>
    </source>
</evidence>
<dbReference type="GO" id="GO:0005886">
    <property type="term" value="C:plasma membrane"/>
    <property type="evidence" value="ECO:0007669"/>
    <property type="project" value="UniProtKB-SubCell"/>
</dbReference>
<keyword evidence="11 19" id="KW-0460">Magnesium</keyword>
<dbReference type="EMBL" id="JAGYPE020000003">
    <property type="protein sequence ID" value="MCH6264449.1"/>
    <property type="molecule type" value="Genomic_DNA"/>
</dbReference>
<evidence type="ECO:0000256" key="15">
    <source>
        <dbReference type="ARBA" id="ARBA00032605"/>
    </source>
</evidence>
<comment type="subcellular location">
    <subcellularLocation>
        <location evidence="2 19">Cell membrane</location>
        <topology evidence="2 19">Multi-pass membrane protein</topology>
    </subcellularLocation>
</comment>
<keyword evidence="12 19" id="KW-1133">Transmembrane helix</keyword>
<dbReference type="HAMAP" id="MF_00719">
    <property type="entry name" value="CobS"/>
    <property type="match status" value="1"/>
</dbReference>